<evidence type="ECO:0000313" key="2">
    <source>
        <dbReference type="EMBL" id="CDB46135.1"/>
    </source>
</evidence>
<organism evidence="2">
    <name type="scientific">Phascolarctobacterium faecium</name>
    <dbReference type="NCBI Taxonomy" id="33025"/>
    <lineage>
        <taxon>Bacteria</taxon>
        <taxon>Bacillati</taxon>
        <taxon>Bacillota</taxon>
        <taxon>Negativicutes</taxon>
        <taxon>Acidaminococcales</taxon>
        <taxon>Acidaminococcaceae</taxon>
        <taxon>Phascolarctobacterium</taxon>
    </lineage>
</organism>
<gene>
    <name evidence="2" type="ORF">BN533_01192</name>
</gene>
<feature type="chain" id="PRO_5043308822" evidence="1">
    <location>
        <begin position="28"/>
        <end position="179"/>
    </location>
</feature>
<accession>R6IA12</accession>
<dbReference type="RefSeq" id="WP_021718092.1">
    <property type="nucleotide sequence ID" value="NZ_AP019004.1"/>
</dbReference>
<dbReference type="EMBL" id="CBDS010000073">
    <property type="protein sequence ID" value="CDB46135.1"/>
    <property type="molecule type" value="Genomic_DNA"/>
</dbReference>
<dbReference type="HOGENOM" id="CLU_1460019_0_0_9"/>
<dbReference type="AlphaFoldDB" id="R6IA12"/>
<dbReference type="Gene3D" id="3.40.50.10610">
    <property type="entry name" value="ABC-type transport auxiliary lipoprotein component"/>
    <property type="match status" value="1"/>
</dbReference>
<dbReference type="GeneID" id="49405759"/>
<proteinExistence type="predicted"/>
<evidence type="ECO:0000256" key="1">
    <source>
        <dbReference type="SAM" id="SignalP"/>
    </source>
</evidence>
<reference evidence="2" key="1">
    <citation type="submission" date="2012-11" db="EMBL/GenBank/DDBJ databases">
        <title>Dependencies among metagenomic species, viruses, plasmids and units of genetic variation.</title>
        <authorList>
            <person name="Nielsen H.B."/>
            <person name="Almeida M."/>
            <person name="Juncker A.S."/>
            <person name="Rasmussen S."/>
            <person name="Li J."/>
            <person name="Sunagawa S."/>
            <person name="Plichta D."/>
            <person name="Gautier L."/>
            <person name="Le Chatelier E."/>
            <person name="Peletier E."/>
            <person name="Bonde I."/>
            <person name="Nielsen T."/>
            <person name="Manichanh C."/>
            <person name="Arumugam M."/>
            <person name="Batto J."/>
            <person name="Santos M.B.Q.D."/>
            <person name="Blom N."/>
            <person name="Borruel N."/>
            <person name="Burgdorf K.S."/>
            <person name="Boumezbeur F."/>
            <person name="Casellas F."/>
            <person name="Dore J."/>
            <person name="Guarner F."/>
            <person name="Hansen T."/>
            <person name="Hildebrand F."/>
            <person name="Kaas R.S."/>
            <person name="Kennedy S."/>
            <person name="Kristiansen K."/>
            <person name="Kultima J.R."/>
            <person name="Leonard P."/>
            <person name="Levenez F."/>
            <person name="Lund O."/>
            <person name="Moumen B."/>
            <person name="Le Paslier D."/>
            <person name="Pons N."/>
            <person name="Pedersen O."/>
            <person name="Prifti E."/>
            <person name="Qin J."/>
            <person name="Raes J."/>
            <person name="Tap J."/>
            <person name="Tims S."/>
            <person name="Ussery D.W."/>
            <person name="Yamada T."/>
            <person name="MetaHit consortium"/>
            <person name="Renault P."/>
            <person name="Sicheritz-Ponten T."/>
            <person name="Bork P."/>
            <person name="Wang J."/>
            <person name="Brunak S."/>
            <person name="Ehrlich S.D."/>
        </authorList>
    </citation>
    <scope>NUCLEOTIDE SEQUENCE [LARGE SCALE GENOMIC DNA]</scope>
</reference>
<keyword evidence="1" id="KW-0732">Signal</keyword>
<protein>
    <submittedName>
        <fullName evidence="2">Uncharacterized protein</fullName>
    </submittedName>
</protein>
<sequence length="179" mass="20299">MKKIMNFVLMAVLAVCFVLPAAGKAEAAKLAVVPLANHVEDNTTASMIYMEEIMDTFKFPEFDMIAEDVVDKAVGSRNISDFSKANLERIARESGADIVIAMSLDKLDDKALFPRREPTLKLDMSGEFAFLNKVTGRYYVKKYSDDMEIEEILTVRSDWKSEEFAKTVRSYLKKVTQFK</sequence>
<feature type="signal peptide" evidence="1">
    <location>
        <begin position="1"/>
        <end position="27"/>
    </location>
</feature>
<accession>A0A3G9H2I5</accession>
<comment type="caution">
    <text evidence="2">The sequence shown here is derived from an EMBL/GenBank/DDBJ whole genome shotgun (WGS) entry which is preliminary data.</text>
</comment>
<name>R6IA12_9FIRM</name>